<evidence type="ECO:0000313" key="14">
    <source>
        <dbReference type="Proteomes" id="UP000430971"/>
    </source>
</evidence>
<evidence type="ECO:0000256" key="3">
    <source>
        <dbReference type="ARBA" id="ARBA00022475"/>
    </source>
</evidence>
<organism evidence="12 13">
    <name type="scientific">Bifidobacterium longum</name>
    <dbReference type="NCBI Taxonomy" id="216816"/>
    <lineage>
        <taxon>Bacteria</taxon>
        <taxon>Bacillati</taxon>
        <taxon>Actinomycetota</taxon>
        <taxon>Actinomycetes</taxon>
        <taxon>Bifidobacteriales</taxon>
        <taxon>Bifidobacteriaceae</taxon>
        <taxon>Bifidobacterium</taxon>
    </lineage>
</organism>
<comment type="caution">
    <text evidence="12">The sequence shown here is derived from an EMBL/GenBank/DDBJ whole genome shotgun (WGS) entry which is preliminary data.</text>
</comment>
<dbReference type="PROSITE" id="PS51257">
    <property type="entry name" value="PROKAR_LIPOPROTEIN"/>
    <property type="match status" value="1"/>
</dbReference>
<keyword evidence="3" id="KW-1003">Cell membrane</keyword>
<feature type="chain" id="PRO_5044069619" evidence="8">
    <location>
        <begin position="23"/>
        <end position="419"/>
    </location>
</feature>
<evidence type="ECO:0000313" key="10">
    <source>
        <dbReference type="EMBL" id="KAB7359802.1"/>
    </source>
</evidence>
<evidence type="ECO:0000313" key="15">
    <source>
        <dbReference type="Proteomes" id="UP000460881"/>
    </source>
</evidence>
<gene>
    <name evidence="12" type="ORF">APC1503_0030</name>
    <name evidence="11" type="ORF">GBB40_05145</name>
    <name evidence="10" type="ORF">GBB63_03675</name>
    <name evidence="9" type="ORF">GBB73_04030</name>
</gene>
<evidence type="ECO:0000313" key="9">
    <source>
        <dbReference type="EMBL" id="KAB7338768.1"/>
    </source>
</evidence>
<dbReference type="Proteomes" id="UP000468842">
    <property type="component" value="Unassembled WGS sequence"/>
</dbReference>
<comment type="similarity">
    <text evidence="1">Belongs to the bacterial solute-binding protein 1 family.</text>
</comment>
<dbReference type="PANTHER" id="PTHR43649">
    <property type="entry name" value="ARABINOSE-BINDING PROTEIN-RELATED"/>
    <property type="match status" value="1"/>
</dbReference>
<dbReference type="PANTHER" id="PTHR43649:SF33">
    <property type="entry name" value="POLYGALACTURONAN_RHAMNOGALACTURONAN-BINDING PROTEIN YTCQ"/>
    <property type="match status" value="1"/>
</dbReference>
<accession>A0A2N0T4E3</accession>
<evidence type="ECO:0000313" key="12">
    <source>
        <dbReference type="EMBL" id="PKC91482.1"/>
    </source>
</evidence>
<evidence type="ECO:0000313" key="11">
    <source>
        <dbReference type="EMBL" id="KAB7395512.1"/>
    </source>
</evidence>
<evidence type="ECO:0000256" key="1">
    <source>
        <dbReference type="ARBA" id="ARBA00008520"/>
    </source>
</evidence>
<feature type="signal peptide" evidence="8">
    <location>
        <begin position="1"/>
        <end position="22"/>
    </location>
</feature>
<proteinExistence type="inferred from homology"/>
<dbReference type="PROSITE" id="PS01037">
    <property type="entry name" value="SBP_BACTERIAL_1"/>
    <property type="match status" value="1"/>
</dbReference>
<dbReference type="GO" id="GO:0055085">
    <property type="term" value="P:transmembrane transport"/>
    <property type="evidence" value="ECO:0007669"/>
    <property type="project" value="InterPro"/>
</dbReference>
<dbReference type="EMBL" id="PJDT01000001">
    <property type="protein sequence ID" value="PKC91482.1"/>
    <property type="molecule type" value="Genomic_DNA"/>
</dbReference>
<dbReference type="Pfam" id="PF01547">
    <property type="entry name" value="SBP_bac_1"/>
    <property type="match status" value="1"/>
</dbReference>
<evidence type="ECO:0000256" key="6">
    <source>
        <dbReference type="ARBA" id="ARBA00023139"/>
    </source>
</evidence>
<dbReference type="RefSeq" id="WP_077381867.1">
    <property type="nucleotide sequence ID" value="NZ_CP135993.1"/>
</dbReference>
<protein>
    <submittedName>
        <fullName evidence="12">ABC transporter extracellular substrate binding protein</fullName>
    </submittedName>
    <submittedName>
        <fullName evidence="9">Extracellular solute-binding protein</fullName>
    </submittedName>
</protein>
<keyword evidence="7" id="KW-0449">Lipoprotein</keyword>
<dbReference type="Proteomes" id="UP000430971">
    <property type="component" value="Unassembled WGS sequence"/>
</dbReference>
<dbReference type="Gene3D" id="3.40.190.10">
    <property type="entry name" value="Periplasmic binding protein-like II"/>
    <property type="match status" value="2"/>
</dbReference>
<reference evidence="14 15" key="2">
    <citation type="journal article" date="2019" name="Nat. Med.">
        <title>A library of human gut bacterial isolates paired with longitudinal multiomics data enables mechanistic microbiome research.</title>
        <authorList>
            <person name="Poyet M."/>
            <person name="Groussin M."/>
            <person name="Gibbons S.M."/>
            <person name="Avila-Pacheco J."/>
            <person name="Jiang X."/>
            <person name="Kearney S.M."/>
            <person name="Perrotta A.R."/>
            <person name="Berdy B."/>
            <person name="Zhao S."/>
            <person name="Lieberman T.D."/>
            <person name="Swanson P.K."/>
            <person name="Smith M."/>
            <person name="Roesemann S."/>
            <person name="Alexander J.E."/>
            <person name="Rich S.A."/>
            <person name="Livny J."/>
            <person name="Vlamakis H."/>
            <person name="Clish C."/>
            <person name="Bullock K."/>
            <person name="Deik A."/>
            <person name="Scott J."/>
            <person name="Pierce K.A."/>
            <person name="Xavier R.J."/>
            <person name="Alm E.J."/>
        </authorList>
    </citation>
    <scope>NUCLEOTIDE SEQUENCE [LARGE SCALE GENOMIC DNA]</scope>
    <source>
        <strain evidence="11 16">BIOML-A37</strain>
        <strain evidence="10 15">BIOML-A55</strain>
        <strain evidence="9 14">BIOML-A65</strain>
    </source>
</reference>
<dbReference type="EMBL" id="WDRM01000007">
    <property type="protein sequence ID" value="KAB7338768.1"/>
    <property type="molecule type" value="Genomic_DNA"/>
</dbReference>
<evidence type="ECO:0000256" key="5">
    <source>
        <dbReference type="ARBA" id="ARBA00023136"/>
    </source>
</evidence>
<dbReference type="Proteomes" id="UP000460881">
    <property type="component" value="Unassembled WGS sequence"/>
</dbReference>
<evidence type="ECO:0000256" key="8">
    <source>
        <dbReference type="SAM" id="SignalP"/>
    </source>
</evidence>
<dbReference type="EMBL" id="WDRC01000007">
    <property type="protein sequence ID" value="KAB7359802.1"/>
    <property type="molecule type" value="Genomic_DNA"/>
</dbReference>
<evidence type="ECO:0000256" key="4">
    <source>
        <dbReference type="ARBA" id="ARBA00022729"/>
    </source>
</evidence>
<dbReference type="AlphaFoldDB" id="A0A2N0T4E3"/>
<dbReference type="InterPro" id="IPR006059">
    <property type="entry name" value="SBP"/>
</dbReference>
<keyword evidence="5" id="KW-0472">Membrane</keyword>
<sequence>MKSIIKGIAAVAACAMTVTGLAACGSSSASGEKKLDFITGMATGSVHLKTLQSITDAFEKENPGVKINLIPSSQDFTQDIKVRLAARNAPDLWNTHGWSRDRYADFLEPLQNRSWAGKMKDLTKEAFMEDDGTFYALPLDIQVTGVLYNKDVLDKVGVDPNSLNTWDEFNDACAKVKEAGLTCVVAGGKDTAIAGDLADLTASAWYDDAELKNLQSGKFDSSVYEKESGLIEGWKNNGYFNKDYTSATQDDIEKLMANGQAAFYFRSNLHSAQIETFNPDVNLGFMATPTESGDRYVTIGEDWAVGASKTGKNKDIALKYIDFLAEPENMTKLTKMTNNDSALDGIDVNLGKINDTYDYWVNEKQTRTVPFFDRIYLPDGMWDTLCKSTDGVITGQLDAKGAADQMSNSFTTMWAKKQS</sequence>
<name>A0A2N0T4E3_BIFLN</name>
<dbReference type="SUPFAM" id="SSF53850">
    <property type="entry name" value="Periplasmic binding protein-like II"/>
    <property type="match status" value="1"/>
</dbReference>
<dbReference type="EMBL" id="WDQK01000008">
    <property type="protein sequence ID" value="KAB7395512.1"/>
    <property type="molecule type" value="Genomic_DNA"/>
</dbReference>
<keyword evidence="6" id="KW-0564">Palmitate</keyword>
<dbReference type="Proteomes" id="UP000232654">
    <property type="component" value="Unassembled WGS sequence"/>
</dbReference>
<keyword evidence="2" id="KW-0813">Transport</keyword>
<evidence type="ECO:0000256" key="2">
    <source>
        <dbReference type="ARBA" id="ARBA00022448"/>
    </source>
</evidence>
<keyword evidence="4 8" id="KW-0732">Signal</keyword>
<reference evidence="12 13" key="1">
    <citation type="submission" date="2017-12" db="EMBL/GenBank/DDBJ databases">
        <title>Bifidobacterium longum APC/DPC strains.</title>
        <authorList>
            <person name="Arboleya S."/>
        </authorList>
    </citation>
    <scope>NUCLEOTIDE SEQUENCE [LARGE SCALE GENOMIC DNA]</scope>
    <source>
        <strain evidence="12 13">APC1503</strain>
    </source>
</reference>
<evidence type="ECO:0000256" key="7">
    <source>
        <dbReference type="ARBA" id="ARBA00023288"/>
    </source>
</evidence>
<evidence type="ECO:0000313" key="13">
    <source>
        <dbReference type="Proteomes" id="UP000232654"/>
    </source>
</evidence>
<evidence type="ECO:0000313" key="16">
    <source>
        <dbReference type="Proteomes" id="UP000468842"/>
    </source>
</evidence>
<dbReference type="InterPro" id="IPR050490">
    <property type="entry name" value="Bact_solute-bd_prot1"/>
</dbReference>
<dbReference type="InterPro" id="IPR006061">
    <property type="entry name" value="SBP_1_CS"/>
</dbReference>